<organism evidence="1 2">
    <name type="scientific">Ruegeria atlantica</name>
    <dbReference type="NCBI Taxonomy" id="81569"/>
    <lineage>
        <taxon>Bacteria</taxon>
        <taxon>Pseudomonadati</taxon>
        <taxon>Pseudomonadota</taxon>
        <taxon>Alphaproteobacteria</taxon>
        <taxon>Rhodobacterales</taxon>
        <taxon>Roseobacteraceae</taxon>
        <taxon>Ruegeria</taxon>
    </lineage>
</organism>
<gene>
    <name evidence="1" type="ORF">RUA4292_03037</name>
</gene>
<evidence type="ECO:0008006" key="3">
    <source>
        <dbReference type="Google" id="ProtNLM"/>
    </source>
</evidence>
<name>A0A0P1EFH9_9RHOB</name>
<dbReference type="GeneID" id="55494214"/>
<dbReference type="EMBL" id="CYPU01000049">
    <property type="protein sequence ID" value="CUH48847.1"/>
    <property type="molecule type" value="Genomic_DNA"/>
</dbReference>
<reference evidence="1 2" key="1">
    <citation type="submission" date="2015-09" db="EMBL/GenBank/DDBJ databases">
        <authorList>
            <consortium name="Swine Surveillance"/>
        </authorList>
    </citation>
    <scope>NUCLEOTIDE SEQUENCE [LARGE SCALE GENOMIC DNA]</scope>
    <source>
        <strain evidence="1 2">CECT 4292</strain>
    </source>
</reference>
<evidence type="ECO:0000313" key="2">
    <source>
        <dbReference type="Proteomes" id="UP000050783"/>
    </source>
</evidence>
<dbReference type="Gene3D" id="2.40.50.870">
    <property type="entry name" value="Protein of unknown function (DUF3299)"/>
    <property type="match status" value="1"/>
</dbReference>
<dbReference type="RefSeq" id="WP_233493456.1">
    <property type="nucleotide sequence ID" value="NZ_CYPU01000049.1"/>
</dbReference>
<dbReference type="AlphaFoldDB" id="A0A0P1EFH9"/>
<evidence type="ECO:0000313" key="1">
    <source>
        <dbReference type="EMBL" id="CUH48847.1"/>
    </source>
</evidence>
<sequence length="183" mass="19627">MDNCMPRSERANADIKNPLLRRDVLLGLTAAIAVPRASFANADEIINLNWEDLLPKGESPLPEQLRGLVQHEAAPLVTQQPQSSGLRSDWNGKIVRLPGYVVPLEFDGAAVTTFILVPFVGACVHVPPPPANQLVLVTTGEPYASKGLFEPVSVTGTFGTAAESTQLAEIGYSLSAEKIEPYP</sequence>
<protein>
    <recommendedName>
        <fullName evidence="3">Lipoprotein</fullName>
    </recommendedName>
</protein>
<dbReference type="InterPro" id="IPR021727">
    <property type="entry name" value="DUF3299"/>
</dbReference>
<dbReference type="Proteomes" id="UP000050783">
    <property type="component" value="Unassembled WGS sequence"/>
</dbReference>
<dbReference type="Pfam" id="PF11736">
    <property type="entry name" value="DUF3299"/>
    <property type="match status" value="1"/>
</dbReference>
<proteinExistence type="predicted"/>
<accession>A0A0P1EFH9</accession>